<gene>
    <name evidence="1" type="primary">ORF180196</name>
</gene>
<reference evidence="1" key="1">
    <citation type="submission" date="2014-12" db="EMBL/GenBank/DDBJ databases">
        <title>Insight into the proteome of Arion vulgaris.</title>
        <authorList>
            <person name="Aradska J."/>
            <person name="Bulat T."/>
            <person name="Smidak R."/>
            <person name="Sarate P."/>
            <person name="Gangsoo J."/>
            <person name="Sialana F."/>
            <person name="Bilban M."/>
            <person name="Lubec G."/>
        </authorList>
    </citation>
    <scope>NUCLEOTIDE SEQUENCE</scope>
    <source>
        <tissue evidence="1">Skin</tissue>
    </source>
</reference>
<dbReference type="AlphaFoldDB" id="A0A0B7BFS0"/>
<evidence type="ECO:0000313" key="1">
    <source>
        <dbReference type="EMBL" id="CEK90965.1"/>
    </source>
</evidence>
<protein>
    <submittedName>
        <fullName evidence="1">Uncharacterized protein</fullName>
    </submittedName>
</protein>
<sequence>VLTISPVSVLLVFKVICVKKIFKNVLPTLVNMEVPVQNPNQQYSPVYVRQG</sequence>
<organism evidence="1">
    <name type="scientific">Arion vulgaris</name>
    <dbReference type="NCBI Taxonomy" id="1028688"/>
    <lineage>
        <taxon>Eukaryota</taxon>
        <taxon>Metazoa</taxon>
        <taxon>Spiralia</taxon>
        <taxon>Lophotrochozoa</taxon>
        <taxon>Mollusca</taxon>
        <taxon>Gastropoda</taxon>
        <taxon>Heterobranchia</taxon>
        <taxon>Euthyneura</taxon>
        <taxon>Panpulmonata</taxon>
        <taxon>Eupulmonata</taxon>
        <taxon>Stylommatophora</taxon>
        <taxon>Helicina</taxon>
        <taxon>Arionoidea</taxon>
        <taxon>Arionidae</taxon>
        <taxon>Arion</taxon>
    </lineage>
</organism>
<dbReference type="EMBL" id="HACG01044100">
    <property type="protein sequence ID" value="CEK90965.1"/>
    <property type="molecule type" value="Transcribed_RNA"/>
</dbReference>
<proteinExistence type="predicted"/>
<name>A0A0B7BFS0_9EUPU</name>
<accession>A0A0B7BFS0</accession>
<feature type="non-terminal residue" evidence="1">
    <location>
        <position position="1"/>
    </location>
</feature>